<feature type="compositionally biased region" description="Basic and acidic residues" evidence="1">
    <location>
        <begin position="187"/>
        <end position="198"/>
    </location>
</feature>
<evidence type="ECO:0000313" key="2">
    <source>
        <dbReference type="EnsemblPlants" id="OMERI01G30890.1"/>
    </source>
</evidence>
<reference evidence="2" key="2">
    <citation type="submission" date="2018-05" db="EMBL/GenBank/DDBJ databases">
        <title>OmerRS3 (Oryza meridionalis Reference Sequence Version 3).</title>
        <authorList>
            <person name="Zhang J."/>
            <person name="Kudrna D."/>
            <person name="Lee S."/>
            <person name="Talag J."/>
            <person name="Welchert J."/>
            <person name="Wing R.A."/>
        </authorList>
    </citation>
    <scope>NUCLEOTIDE SEQUENCE [LARGE SCALE GENOMIC DNA]</scope>
    <source>
        <strain evidence="2">cv. OR44</strain>
    </source>
</reference>
<evidence type="ECO:0000313" key="3">
    <source>
        <dbReference type="Proteomes" id="UP000008021"/>
    </source>
</evidence>
<proteinExistence type="predicted"/>
<reference evidence="2" key="1">
    <citation type="submission" date="2015-04" db="UniProtKB">
        <authorList>
            <consortium name="EnsemblPlants"/>
        </authorList>
    </citation>
    <scope>IDENTIFICATION</scope>
</reference>
<dbReference type="InterPro" id="IPR013083">
    <property type="entry name" value="Znf_RING/FYVE/PHD"/>
</dbReference>
<feature type="region of interest" description="Disordered" evidence="1">
    <location>
        <begin position="179"/>
        <end position="198"/>
    </location>
</feature>
<protein>
    <submittedName>
        <fullName evidence="2">Uncharacterized protein</fullName>
    </submittedName>
</protein>
<dbReference type="AlphaFoldDB" id="A0A0E0C8W3"/>
<accession>A0A0E0C8W3</accession>
<keyword evidence="3" id="KW-1185">Reference proteome</keyword>
<organism evidence="2">
    <name type="scientific">Oryza meridionalis</name>
    <dbReference type="NCBI Taxonomy" id="40149"/>
    <lineage>
        <taxon>Eukaryota</taxon>
        <taxon>Viridiplantae</taxon>
        <taxon>Streptophyta</taxon>
        <taxon>Embryophyta</taxon>
        <taxon>Tracheophyta</taxon>
        <taxon>Spermatophyta</taxon>
        <taxon>Magnoliopsida</taxon>
        <taxon>Liliopsida</taxon>
        <taxon>Poales</taxon>
        <taxon>Poaceae</taxon>
        <taxon>BOP clade</taxon>
        <taxon>Oryzoideae</taxon>
        <taxon>Oryzeae</taxon>
        <taxon>Oryzinae</taxon>
        <taxon>Oryza</taxon>
    </lineage>
</organism>
<sequence>MRCRICNNVARCVLPWKASPANQIDRNAQRFQHIRARGSLRMVAGDDVRTLSCGHDFHEDCNTAKWLRDNKKACPSFAHMTMSTNGGLEHLDSLFAANSLVYCRVYAKAFALAPRQPPLVRSPAVTKCHRLTRAPPPHIAGCRSSFLGQSKPSTTSPYYIRSFTVAHSSYLAAVRRNPSNSSAVGKDLQRLGEEEKGHPWSLEREEMSIALEMMEAEREMHRRRTRRWMGQALENGEGVELLNNNLR</sequence>
<dbReference type="Gramene" id="OMERI01G30890.1">
    <property type="protein sequence ID" value="OMERI01G30890.1"/>
    <property type="gene ID" value="OMERI01G30890"/>
</dbReference>
<dbReference type="Gene3D" id="3.30.40.10">
    <property type="entry name" value="Zinc/RING finger domain, C3HC4 (zinc finger)"/>
    <property type="match status" value="1"/>
</dbReference>
<evidence type="ECO:0000256" key="1">
    <source>
        <dbReference type="SAM" id="MobiDB-lite"/>
    </source>
</evidence>
<dbReference type="EnsemblPlants" id="OMERI01G30890.1">
    <property type="protein sequence ID" value="OMERI01G30890.1"/>
    <property type="gene ID" value="OMERI01G30890"/>
</dbReference>
<dbReference type="Proteomes" id="UP000008021">
    <property type="component" value="Chromosome 1"/>
</dbReference>
<name>A0A0E0C8W3_9ORYZ</name>
<dbReference type="HOGENOM" id="CLU_1126019_0_0_1"/>